<evidence type="ECO:0000313" key="8">
    <source>
        <dbReference type="Proteomes" id="UP000199650"/>
    </source>
</evidence>
<dbReference type="GO" id="GO:0005524">
    <property type="term" value="F:ATP binding"/>
    <property type="evidence" value="ECO:0007669"/>
    <property type="project" value="UniProtKB-UniRule"/>
</dbReference>
<evidence type="ECO:0000256" key="5">
    <source>
        <dbReference type="HAMAP-Rule" id="MF_00376"/>
    </source>
</evidence>
<dbReference type="AlphaFoldDB" id="A0A1I0MSY0"/>
<comment type="function">
    <text evidence="5">Catalyzes the phosphorylation of the 3'-hydroxyl group of dephosphocoenzyme A to form coenzyme A.</text>
</comment>
<feature type="binding site" evidence="5">
    <location>
        <begin position="14"/>
        <end position="19"/>
    </location>
    <ligand>
        <name>ATP</name>
        <dbReference type="ChEBI" id="CHEBI:30616"/>
    </ligand>
</feature>
<accession>A0A1I0MSY0</accession>
<keyword evidence="5 7" id="KW-0418">Kinase</keyword>
<dbReference type="PROSITE" id="PS51219">
    <property type="entry name" value="DPCK"/>
    <property type="match status" value="1"/>
</dbReference>
<evidence type="ECO:0000256" key="6">
    <source>
        <dbReference type="NCBIfam" id="TIGR00152"/>
    </source>
</evidence>
<protein>
    <recommendedName>
        <fullName evidence="5 6">Dephospho-CoA kinase</fullName>
        <ecNumber evidence="5 6">2.7.1.24</ecNumber>
    </recommendedName>
    <alternativeName>
        <fullName evidence="5">Dephosphocoenzyme A kinase</fullName>
    </alternativeName>
</protein>
<dbReference type="GO" id="GO:0004140">
    <property type="term" value="F:dephospho-CoA kinase activity"/>
    <property type="evidence" value="ECO:0007669"/>
    <property type="project" value="UniProtKB-UniRule"/>
</dbReference>
<dbReference type="UniPathway" id="UPA00241">
    <property type="reaction ID" value="UER00356"/>
</dbReference>
<proteinExistence type="inferred from homology"/>
<dbReference type="Gene3D" id="3.40.50.300">
    <property type="entry name" value="P-loop containing nucleotide triphosphate hydrolases"/>
    <property type="match status" value="1"/>
</dbReference>
<comment type="pathway">
    <text evidence="5">Cofactor biosynthesis; coenzyme A biosynthesis; CoA from (R)-pantothenate: step 5/5.</text>
</comment>
<reference evidence="7 8" key="1">
    <citation type="submission" date="2016-10" db="EMBL/GenBank/DDBJ databases">
        <authorList>
            <person name="de Groot N.N."/>
        </authorList>
    </citation>
    <scope>NUCLEOTIDE SEQUENCE [LARGE SCALE GENOMIC DNA]</scope>
    <source>
        <strain evidence="7 8">DSM 29439</strain>
    </source>
</reference>
<evidence type="ECO:0000313" key="7">
    <source>
        <dbReference type="EMBL" id="SEV91383.1"/>
    </source>
</evidence>
<dbReference type="NCBIfam" id="TIGR00152">
    <property type="entry name" value="dephospho-CoA kinase"/>
    <property type="match status" value="1"/>
</dbReference>
<comment type="catalytic activity">
    <reaction evidence="5">
        <text>3'-dephospho-CoA + ATP = ADP + CoA + H(+)</text>
        <dbReference type="Rhea" id="RHEA:18245"/>
        <dbReference type="ChEBI" id="CHEBI:15378"/>
        <dbReference type="ChEBI" id="CHEBI:30616"/>
        <dbReference type="ChEBI" id="CHEBI:57287"/>
        <dbReference type="ChEBI" id="CHEBI:57328"/>
        <dbReference type="ChEBI" id="CHEBI:456216"/>
        <dbReference type="EC" id="2.7.1.24"/>
    </reaction>
</comment>
<keyword evidence="8" id="KW-1185">Reference proteome</keyword>
<evidence type="ECO:0000256" key="1">
    <source>
        <dbReference type="ARBA" id="ARBA00009018"/>
    </source>
</evidence>
<dbReference type="EMBL" id="FOJB01000001">
    <property type="protein sequence ID" value="SEV91383.1"/>
    <property type="molecule type" value="Genomic_DNA"/>
</dbReference>
<dbReference type="SUPFAM" id="SSF52540">
    <property type="entry name" value="P-loop containing nucleoside triphosphate hydrolases"/>
    <property type="match status" value="1"/>
</dbReference>
<dbReference type="CDD" id="cd02022">
    <property type="entry name" value="DPCK"/>
    <property type="match status" value="1"/>
</dbReference>
<keyword evidence="3 5" id="KW-0067">ATP-binding</keyword>
<keyword evidence="5" id="KW-0808">Transferase</keyword>
<evidence type="ECO:0000256" key="2">
    <source>
        <dbReference type="ARBA" id="ARBA00022741"/>
    </source>
</evidence>
<dbReference type="GO" id="GO:0015937">
    <property type="term" value="P:coenzyme A biosynthetic process"/>
    <property type="evidence" value="ECO:0007669"/>
    <property type="project" value="UniProtKB-UniRule"/>
</dbReference>
<comment type="subcellular location">
    <subcellularLocation>
        <location evidence="5">Cytoplasm</location>
    </subcellularLocation>
</comment>
<evidence type="ECO:0000256" key="4">
    <source>
        <dbReference type="ARBA" id="ARBA00022993"/>
    </source>
</evidence>
<dbReference type="STRING" id="1173584.SAMN05444851_0282"/>
<evidence type="ECO:0000256" key="3">
    <source>
        <dbReference type="ARBA" id="ARBA00022840"/>
    </source>
</evidence>
<dbReference type="Proteomes" id="UP000199650">
    <property type="component" value="Unassembled WGS sequence"/>
</dbReference>
<dbReference type="PANTHER" id="PTHR10695:SF46">
    <property type="entry name" value="BIFUNCTIONAL COENZYME A SYNTHASE-RELATED"/>
    <property type="match status" value="1"/>
</dbReference>
<dbReference type="Pfam" id="PF01121">
    <property type="entry name" value="CoaE"/>
    <property type="match status" value="1"/>
</dbReference>
<dbReference type="InterPro" id="IPR027417">
    <property type="entry name" value="P-loop_NTPase"/>
</dbReference>
<dbReference type="RefSeq" id="WP_091427632.1">
    <property type="nucleotide sequence ID" value="NZ_FOJB01000001.1"/>
</dbReference>
<dbReference type="InterPro" id="IPR001977">
    <property type="entry name" value="Depp_CoAkinase"/>
</dbReference>
<dbReference type="OrthoDB" id="9812943at2"/>
<keyword evidence="5" id="KW-0963">Cytoplasm</keyword>
<dbReference type="EC" id="2.7.1.24" evidence="5 6"/>
<organism evidence="7 8">
    <name type="scientific">Aliiroseovarius sediminilitoris</name>
    <dbReference type="NCBI Taxonomy" id="1173584"/>
    <lineage>
        <taxon>Bacteria</taxon>
        <taxon>Pseudomonadati</taxon>
        <taxon>Pseudomonadota</taxon>
        <taxon>Alphaproteobacteria</taxon>
        <taxon>Rhodobacterales</taxon>
        <taxon>Paracoccaceae</taxon>
        <taxon>Aliiroseovarius</taxon>
    </lineage>
</organism>
<dbReference type="PANTHER" id="PTHR10695">
    <property type="entry name" value="DEPHOSPHO-COA KINASE-RELATED"/>
    <property type="match status" value="1"/>
</dbReference>
<keyword evidence="4 5" id="KW-0173">Coenzyme A biosynthesis</keyword>
<sequence length="199" mass="21169">MNDPFIIGLTGSIGMGKSTTAAMFAQEGVPVWDADAAVHRIYAPGGAAVEPLRAICPEAIVAGAVDRGVLKDWIGRDSAALKRIEAVVHPLVAEDRADFIANAEAPIVVLDIPLLFETGTDAQVDLVVAASAPVDVQRERVLARSTMTEEQFKAILAKQMPDAEKRKRADVVIPTDTLEDARAAVKAVVAQVKERLSHA</sequence>
<name>A0A1I0MSY0_9RHOB</name>
<dbReference type="HAMAP" id="MF_00376">
    <property type="entry name" value="Dephospho_CoA_kinase"/>
    <property type="match status" value="1"/>
</dbReference>
<gene>
    <name evidence="5" type="primary">coaE</name>
    <name evidence="7" type="ORF">SAMN05444851_0282</name>
</gene>
<dbReference type="GO" id="GO:0005737">
    <property type="term" value="C:cytoplasm"/>
    <property type="evidence" value="ECO:0007669"/>
    <property type="project" value="UniProtKB-SubCell"/>
</dbReference>
<keyword evidence="2 5" id="KW-0547">Nucleotide-binding</keyword>
<comment type="similarity">
    <text evidence="1 5">Belongs to the CoaE family.</text>
</comment>